<feature type="chain" id="PRO_5030989841" evidence="1">
    <location>
        <begin position="24"/>
        <end position="379"/>
    </location>
</feature>
<evidence type="ECO:0000313" key="3">
    <source>
        <dbReference type="Proteomes" id="UP000546126"/>
    </source>
</evidence>
<reference evidence="2 3" key="1">
    <citation type="submission" date="2020-06" db="EMBL/GenBank/DDBJ databases">
        <authorList>
            <person name="Chanama M."/>
        </authorList>
    </citation>
    <scope>NUCLEOTIDE SEQUENCE [LARGE SCALE GENOMIC DNA]</scope>
    <source>
        <strain evidence="2 3">TBRC6557</strain>
    </source>
</reference>
<keyword evidence="3" id="KW-1185">Reference proteome</keyword>
<dbReference type="EMBL" id="JABWGO010000013">
    <property type="protein sequence ID" value="NUW45929.1"/>
    <property type="molecule type" value="Genomic_DNA"/>
</dbReference>
<dbReference type="AlphaFoldDB" id="A0A7Y6IWZ6"/>
<gene>
    <name evidence="2" type="ORF">HT134_38305</name>
</gene>
<protein>
    <submittedName>
        <fullName evidence="2">Uncharacterized protein</fullName>
    </submittedName>
</protein>
<evidence type="ECO:0000256" key="1">
    <source>
        <dbReference type="SAM" id="SignalP"/>
    </source>
</evidence>
<feature type="signal peptide" evidence="1">
    <location>
        <begin position="1"/>
        <end position="23"/>
    </location>
</feature>
<sequence>MRVAHVLLTAALTTALGSGPALAAPAEAGPARFPAEVNGGAWPSGHVQGMALDRKKGYMYFSFTNLLVKTDLQGNPVGSVTGFTGHLGDLDFNEKDGRVYGSLEYKDAKAFYIAIFDVDRITSLDMNAEGSDVVTAVYLKDVVDDYAADMNGDGVFDGNVANTPDHRYGCSGIDGVAFGPEFGRRGGQQKLTVAYGVYSNTTRTDNDHQVLLQYDIRDWRRYERPLTQSQPHTAGPDEAAGKYFVRTGNTTYGVQNLEYDKRSGHWLMAVYKGVKPQFPNYSLFVVDGSARPVEGPIEGQPKPERGALLPLLDEGLRHDATGIRGWESGGQYGLVSLDDGRFYLAKDGKITEGGVTKQTGVAQLHRWTGQTPTPFERIQ</sequence>
<proteinExistence type="predicted"/>
<evidence type="ECO:0000313" key="2">
    <source>
        <dbReference type="EMBL" id="NUW45929.1"/>
    </source>
</evidence>
<comment type="caution">
    <text evidence="2">The sequence shown here is derived from an EMBL/GenBank/DDBJ whole genome shotgun (WGS) entry which is preliminary data.</text>
</comment>
<name>A0A7Y6IWZ6_9ACTN</name>
<accession>A0A7Y6IWZ6</accession>
<dbReference type="RefSeq" id="WP_175605380.1">
    <property type="nucleotide sequence ID" value="NZ_JABWGO010000013.1"/>
</dbReference>
<keyword evidence="1" id="KW-0732">Signal</keyword>
<organism evidence="2 3">
    <name type="scientific">Nonomuraea rhodomycinica</name>
    <dbReference type="NCBI Taxonomy" id="1712872"/>
    <lineage>
        <taxon>Bacteria</taxon>
        <taxon>Bacillati</taxon>
        <taxon>Actinomycetota</taxon>
        <taxon>Actinomycetes</taxon>
        <taxon>Streptosporangiales</taxon>
        <taxon>Streptosporangiaceae</taxon>
        <taxon>Nonomuraea</taxon>
    </lineage>
</organism>
<dbReference type="Proteomes" id="UP000546126">
    <property type="component" value="Unassembled WGS sequence"/>
</dbReference>